<accession>A0A8J8SCU3</accession>
<dbReference type="Proteomes" id="UP000677305">
    <property type="component" value="Chromosome"/>
</dbReference>
<evidence type="ECO:0000313" key="2">
    <source>
        <dbReference type="EMBL" id="QUH30112.1"/>
    </source>
</evidence>
<dbReference type="KEGG" id="vgu:HYG85_14795"/>
<keyword evidence="3" id="KW-1185">Reference proteome</keyword>
<evidence type="ECO:0000256" key="1">
    <source>
        <dbReference type="SAM" id="SignalP"/>
    </source>
</evidence>
<gene>
    <name evidence="2" type="ORF">HYG85_14795</name>
</gene>
<proteinExistence type="predicted"/>
<sequence>MNRNKIKIIIAICLVSVLYCQIFSEVTNATNNYVGTVNLNLNNDGSNMMSDLQEAKISINDTKIEENDLSIHATVTYDNNNYPLYLKTQLRKSLTLDEVLVGSNPYDKSNNFNVVFVSTIKNSKNKNCFVTKHNSENNSDILQIYLLKNDTREFFMFELPLHVLNNYNSKTNYNVPMIENIEDEHWWIKTLKPVKNERVLTKMSPVEDDEYFDTILYNGPEDCYKYTIKLKASSTVYSYEGSDTQEDDSYLRMVEQKYYCNGKEYDKTFLGVYNCLAQSALVSKTYTYNAAIDTIRRFEWGYDVHTDEGGLSISPGLWIGKVVGAGITWTPYTSTFKSSGHKTFDDDDELRGCKITMKNALTKVDDQYSLTIRKYNEGSQSGFFECL</sequence>
<reference evidence="2 3" key="1">
    <citation type="submission" date="2020-07" db="EMBL/GenBank/DDBJ databases">
        <title>Vallitalea guaymasensis genome.</title>
        <authorList>
            <person name="Postec A."/>
        </authorList>
    </citation>
    <scope>NUCLEOTIDE SEQUENCE [LARGE SCALE GENOMIC DNA]</scope>
    <source>
        <strain evidence="2 3">Ra1766G1</strain>
    </source>
</reference>
<dbReference type="RefSeq" id="WP_212690328.1">
    <property type="nucleotide sequence ID" value="NZ_CP058561.1"/>
</dbReference>
<name>A0A8J8SCU3_9FIRM</name>
<organism evidence="2 3">
    <name type="scientific">Vallitalea guaymasensis</name>
    <dbReference type="NCBI Taxonomy" id="1185412"/>
    <lineage>
        <taxon>Bacteria</taxon>
        <taxon>Bacillati</taxon>
        <taxon>Bacillota</taxon>
        <taxon>Clostridia</taxon>
        <taxon>Lachnospirales</taxon>
        <taxon>Vallitaleaceae</taxon>
        <taxon>Vallitalea</taxon>
    </lineage>
</organism>
<dbReference type="AlphaFoldDB" id="A0A8J8SCU3"/>
<dbReference type="EMBL" id="CP058561">
    <property type="protein sequence ID" value="QUH30112.1"/>
    <property type="molecule type" value="Genomic_DNA"/>
</dbReference>
<evidence type="ECO:0000313" key="3">
    <source>
        <dbReference type="Proteomes" id="UP000677305"/>
    </source>
</evidence>
<feature type="chain" id="PRO_5035189622" evidence="1">
    <location>
        <begin position="30"/>
        <end position="387"/>
    </location>
</feature>
<feature type="signal peptide" evidence="1">
    <location>
        <begin position="1"/>
        <end position="29"/>
    </location>
</feature>
<protein>
    <submittedName>
        <fullName evidence="2">Uncharacterized protein</fullName>
    </submittedName>
</protein>
<keyword evidence="1" id="KW-0732">Signal</keyword>